<organism evidence="1 2">
    <name type="scientific">Geotrichum galactomycetum</name>
    <dbReference type="NCBI Taxonomy" id="27317"/>
    <lineage>
        <taxon>Eukaryota</taxon>
        <taxon>Fungi</taxon>
        <taxon>Dikarya</taxon>
        <taxon>Ascomycota</taxon>
        <taxon>Saccharomycotina</taxon>
        <taxon>Dipodascomycetes</taxon>
        <taxon>Dipodascales</taxon>
        <taxon>Dipodascaceae</taxon>
        <taxon>Geotrichum</taxon>
    </lineage>
</organism>
<evidence type="ECO:0000313" key="2">
    <source>
        <dbReference type="Proteomes" id="UP000744676"/>
    </source>
</evidence>
<proteinExistence type="predicted"/>
<reference evidence="1 2" key="1">
    <citation type="journal article" date="2020" name="Front. Microbiol.">
        <title>Phenotypic and Genetic Characterization of the Cheese Ripening Yeast Geotrichum candidum.</title>
        <authorList>
            <person name="Perkins V."/>
            <person name="Vignola S."/>
            <person name="Lessard M.H."/>
            <person name="Plante P.L."/>
            <person name="Corbeil J."/>
            <person name="Dugat-Bony E."/>
            <person name="Frenette M."/>
            <person name="Labrie S."/>
        </authorList>
    </citation>
    <scope>NUCLEOTIDE SEQUENCE [LARGE SCALE GENOMIC DNA]</scope>
    <source>
        <strain evidence="1 2">LMA-1147</strain>
    </source>
</reference>
<dbReference type="Proteomes" id="UP000744676">
    <property type="component" value="Unassembled WGS sequence"/>
</dbReference>
<keyword evidence="2" id="KW-1185">Reference proteome</keyword>
<dbReference type="EMBL" id="QVQA01000164">
    <property type="protein sequence ID" value="KAF5094422.1"/>
    <property type="molecule type" value="Genomic_DNA"/>
</dbReference>
<protein>
    <submittedName>
        <fullName evidence="1">Uncharacterized protein</fullName>
    </submittedName>
</protein>
<name>A0ACB6V0X7_9ASCO</name>
<comment type="caution">
    <text evidence="1">The sequence shown here is derived from an EMBL/GenBank/DDBJ whole genome shotgun (WGS) entry which is preliminary data.</text>
</comment>
<evidence type="ECO:0000313" key="1">
    <source>
        <dbReference type="EMBL" id="KAF5094422.1"/>
    </source>
</evidence>
<sequence length="130" mass="14596">MKMKHATGHYYPNDNKQALDLVGLSFFIALALAYIAIVGIKLVKRLPLFRSSSAKHQQEEGYRLADFDDDDDYEARVETLNKRLTDLHIRLSKAEKLLHAITVVGLFVLITGLYLGARSIGYGMSIANKN</sequence>
<accession>A0ACB6V0X7</accession>
<gene>
    <name evidence="1" type="ORF">D0Z00_003537</name>
</gene>